<protein>
    <recommendedName>
        <fullName evidence="1">Reverse transcriptase zinc-binding domain-containing protein</fullName>
    </recommendedName>
</protein>
<dbReference type="Proteomes" id="UP001140949">
    <property type="component" value="Unassembled WGS sequence"/>
</dbReference>
<comment type="caution">
    <text evidence="2">The sequence shown here is derived from an EMBL/GenBank/DDBJ whole genome shotgun (WGS) entry which is preliminary data.</text>
</comment>
<organism evidence="2 3">
    <name type="scientific">Iris pallida</name>
    <name type="common">Sweet iris</name>
    <dbReference type="NCBI Taxonomy" id="29817"/>
    <lineage>
        <taxon>Eukaryota</taxon>
        <taxon>Viridiplantae</taxon>
        <taxon>Streptophyta</taxon>
        <taxon>Embryophyta</taxon>
        <taxon>Tracheophyta</taxon>
        <taxon>Spermatophyta</taxon>
        <taxon>Magnoliopsida</taxon>
        <taxon>Liliopsida</taxon>
        <taxon>Asparagales</taxon>
        <taxon>Iridaceae</taxon>
        <taxon>Iridoideae</taxon>
        <taxon>Irideae</taxon>
        <taxon>Iris</taxon>
    </lineage>
</organism>
<evidence type="ECO:0000313" key="2">
    <source>
        <dbReference type="EMBL" id="KAJ6819225.1"/>
    </source>
</evidence>
<dbReference type="InterPro" id="IPR052929">
    <property type="entry name" value="RNase_H-like_EbsB-rel"/>
</dbReference>
<dbReference type="InterPro" id="IPR026960">
    <property type="entry name" value="RVT-Znf"/>
</dbReference>
<reference evidence="2" key="2">
    <citation type="submission" date="2023-04" db="EMBL/GenBank/DDBJ databases">
        <authorList>
            <person name="Bruccoleri R.E."/>
            <person name="Oakeley E.J."/>
            <person name="Faust A.-M."/>
            <person name="Dessus-Babus S."/>
            <person name="Altorfer M."/>
            <person name="Burckhardt D."/>
            <person name="Oertli M."/>
            <person name="Naumann U."/>
            <person name="Petersen F."/>
            <person name="Wong J."/>
        </authorList>
    </citation>
    <scope>NUCLEOTIDE SEQUENCE</scope>
    <source>
        <strain evidence="2">GSM-AAB239-AS_SAM_17_03QT</strain>
        <tissue evidence="2">Leaf</tissue>
    </source>
</reference>
<accession>A0AAX6FSZ8</accession>
<keyword evidence="3" id="KW-1185">Reference proteome</keyword>
<feature type="domain" description="Reverse transcriptase zinc-binding" evidence="1">
    <location>
        <begin position="105"/>
        <end position="191"/>
    </location>
</feature>
<dbReference type="AlphaFoldDB" id="A0AAX6FSZ8"/>
<name>A0AAX6FSZ8_IRIPA</name>
<dbReference type="EMBL" id="JANAVB010026400">
    <property type="protein sequence ID" value="KAJ6819225.1"/>
    <property type="molecule type" value="Genomic_DNA"/>
</dbReference>
<proteinExistence type="predicted"/>
<gene>
    <name evidence="2" type="ORF">M6B38_403445</name>
</gene>
<dbReference type="PANTHER" id="PTHR47074:SF11">
    <property type="entry name" value="REVERSE TRANSCRIPTASE-LIKE PROTEIN"/>
    <property type="match status" value="1"/>
</dbReference>
<evidence type="ECO:0000313" key="3">
    <source>
        <dbReference type="Proteomes" id="UP001140949"/>
    </source>
</evidence>
<reference evidence="2" key="1">
    <citation type="journal article" date="2023" name="GigaByte">
        <title>Genome assembly of the bearded iris, Iris pallida Lam.</title>
        <authorList>
            <person name="Bruccoleri R.E."/>
            <person name="Oakeley E.J."/>
            <person name="Faust A.M.E."/>
            <person name="Altorfer M."/>
            <person name="Dessus-Babus S."/>
            <person name="Burckhardt D."/>
            <person name="Oertli M."/>
            <person name="Naumann U."/>
            <person name="Petersen F."/>
            <person name="Wong J."/>
        </authorList>
    </citation>
    <scope>NUCLEOTIDE SEQUENCE</scope>
    <source>
        <strain evidence="2">GSM-AAB239-AS_SAM_17_03QT</strain>
    </source>
</reference>
<dbReference type="Pfam" id="PF13966">
    <property type="entry name" value="zf-RVT"/>
    <property type="match status" value="1"/>
</dbReference>
<dbReference type="PANTHER" id="PTHR47074">
    <property type="entry name" value="BNAC02G40300D PROTEIN"/>
    <property type="match status" value="1"/>
</dbReference>
<sequence length="400" mass="45657">MRSYMMDNVCWRIRRGWVNIFDDPWIPTLPGYQISKSSLTPTSPKLVRELMDPIVRTWNFSLIHSIFSPMEAAAISSIPLREGDGNDVLIWTKTRNGNFPPKYLYEDLRRQEPGSSSNTMDKNIWCNLWHKKAISPRIQTFIWRLLHKALPLFTAMNKRLPQSNKHCPFCLEHAEDANHLFLHCSVSKAAWFASMIGLRVDSQLDLFKLIEEWLKDRQSKEVFLMGAALLWLFGRPDVHASLNMNAALLWLFGRPDVHASLNMNPRLSLRLYNKLSICIMRTQEAKMTEWSVSTRCDENLKWSDGSPPGYIKINVDGVVSSHSLAAAAIARDNAGMFVATKSWLSSPDHTFREDRSLTSEVHAIRLGVLLANQLDVGNIIIEGDSLTAHRIFKGEKELTP</sequence>
<evidence type="ECO:0000259" key="1">
    <source>
        <dbReference type="Pfam" id="PF13966"/>
    </source>
</evidence>